<evidence type="ECO:0000313" key="2">
    <source>
        <dbReference type="EMBL" id="MCI55038.1"/>
    </source>
</evidence>
<accession>A0A392T1Q8</accession>
<proteinExistence type="predicted"/>
<feature type="region of interest" description="Disordered" evidence="1">
    <location>
        <begin position="1"/>
        <end position="48"/>
    </location>
</feature>
<dbReference type="EMBL" id="LXQA010489603">
    <property type="protein sequence ID" value="MCI55038.1"/>
    <property type="molecule type" value="Genomic_DNA"/>
</dbReference>
<feature type="compositionally biased region" description="Gly residues" evidence="1">
    <location>
        <begin position="1"/>
        <end position="11"/>
    </location>
</feature>
<name>A0A392T1Q8_9FABA</name>
<organism evidence="2 3">
    <name type="scientific">Trifolium medium</name>
    <dbReference type="NCBI Taxonomy" id="97028"/>
    <lineage>
        <taxon>Eukaryota</taxon>
        <taxon>Viridiplantae</taxon>
        <taxon>Streptophyta</taxon>
        <taxon>Embryophyta</taxon>
        <taxon>Tracheophyta</taxon>
        <taxon>Spermatophyta</taxon>
        <taxon>Magnoliopsida</taxon>
        <taxon>eudicotyledons</taxon>
        <taxon>Gunneridae</taxon>
        <taxon>Pentapetalae</taxon>
        <taxon>rosids</taxon>
        <taxon>fabids</taxon>
        <taxon>Fabales</taxon>
        <taxon>Fabaceae</taxon>
        <taxon>Papilionoideae</taxon>
        <taxon>50 kb inversion clade</taxon>
        <taxon>NPAAA clade</taxon>
        <taxon>Hologalegina</taxon>
        <taxon>IRL clade</taxon>
        <taxon>Trifolieae</taxon>
        <taxon>Trifolium</taxon>
    </lineage>
</organism>
<sequence>MENEGSTGGTRGMTSRVRDGGRKTMPRFGHDKHQKRRLMGQKMGQIPQ</sequence>
<keyword evidence="3" id="KW-1185">Reference proteome</keyword>
<dbReference type="AlphaFoldDB" id="A0A392T1Q8"/>
<reference evidence="2 3" key="1">
    <citation type="journal article" date="2018" name="Front. Plant Sci.">
        <title>Red Clover (Trifolium pratense) and Zigzag Clover (T. medium) - A Picture of Genomic Similarities and Differences.</title>
        <authorList>
            <person name="Dluhosova J."/>
            <person name="Istvanek J."/>
            <person name="Nedelnik J."/>
            <person name="Repkova J."/>
        </authorList>
    </citation>
    <scope>NUCLEOTIDE SEQUENCE [LARGE SCALE GENOMIC DNA]</scope>
    <source>
        <strain evidence="3">cv. 10/8</strain>
        <tissue evidence="2">Leaf</tissue>
    </source>
</reference>
<evidence type="ECO:0000256" key="1">
    <source>
        <dbReference type="SAM" id="MobiDB-lite"/>
    </source>
</evidence>
<comment type="caution">
    <text evidence="2">The sequence shown here is derived from an EMBL/GenBank/DDBJ whole genome shotgun (WGS) entry which is preliminary data.</text>
</comment>
<evidence type="ECO:0000313" key="3">
    <source>
        <dbReference type="Proteomes" id="UP000265520"/>
    </source>
</evidence>
<feature type="non-terminal residue" evidence="2">
    <location>
        <position position="48"/>
    </location>
</feature>
<dbReference type="Proteomes" id="UP000265520">
    <property type="component" value="Unassembled WGS sequence"/>
</dbReference>
<feature type="compositionally biased region" description="Basic residues" evidence="1">
    <location>
        <begin position="30"/>
        <end position="39"/>
    </location>
</feature>
<protein>
    <submittedName>
        <fullName evidence="2">Uncharacterized protein</fullName>
    </submittedName>
</protein>